<proteinExistence type="predicted"/>
<dbReference type="EMBL" id="MT142612">
    <property type="protein sequence ID" value="QJA86066.1"/>
    <property type="molecule type" value="Genomic_DNA"/>
</dbReference>
<dbReference type="AlphaFoldDB" id="A0A6M3KVE7"/>
<evidence type="ECO:0000313" key="1">
    <source>
        <dbReference type="EMBL" id="QJA86066.1"/>
    </source>
</evidence>
<dbReference type="InterPro" id="IPR027417">
    <property type="entry name" value="P-loop_NTPase"/>
</dbReference>
<organism evidence="1">
    <name type="scientific">viral metagenome</name>
    <dbReference type="NCBI Taxonomy" id="1070528"/>
    <lineage>
        <taxon>unclassified sequences</taxon>
        <taxon>metagenomes</taxon>
        <taxon>organismal metagenomes</taxon>
    </lineage>
</organism>
<dbReference type="Gene3D" id="3.30.420.280">
    <property type="match status" value="1"/>
</dbReference>
<gene>
    <name evidence="1" type="ORF">MM415B02141_0007</name>
</gene>
<reference evidence="1" key="1">
    <citation type="submission" date="2020-03" db="EMBL/GenBank/DDBJ databases">
        <title>The deep terrestrial virosphere.</title>
        <authorList>
            <person name="Holmfeldt K."/>
            <person name="Nilsson E."/>
            <person name="Simone D."/>
            <person name="Lopez-Fernandez M."/>
            <person name="Wu X."/>
            <person name="de Brujin I."/>
            <person name="Lundin D."/>
            <person name="Andersson A."/>
            <person name="Bertilsson S."/>
            <person name="Dopson M."/>
        </authorList>
    </citation>
    <scope>NUCLEOTIDE SEQUENCE</scope>
    <source>
        <strain evidence="1">MM415B02141</strain>
    </source>
</reference>
<sequence>MENRCVAINRWDGYIFAMQMTENVQPLITPNPGKQTEFVQSTESRILYGGARGGGKSQGLAFKAAFQVRRWHYECEGKEYDTKKDIPKGKNNYELIIDKISIDYPDYVALLIRRTYPDIVKNLKIECDKLYHLYGAEWRERDHCYLFPSGAKIFLNHCQDEKALRSFIGGNYMFIGIDEANQFYSEWIEKIDTSLRTTNPELKAMLCLTSNPGDVGHHHLKETYVDRCPPVLSAYDTYNEEFDIKYNKKQTGKAYVDDEGIEYLFIPATVFDNPKILENDKVYVKKLKKLNPTLRAMWLNGDWDVVVGMFFDNWDINVHIIEEKKFRYGIDFDKENHTLYRFYDYGTKKPFVCLFAAVDSDSNMIIFDEIVETGLSAKRQAEVVNEYTLEKYRLSPEDFAEEIADPAYDIRGSEGDDLISPAEKYAEQGIFLTFANNDREGGAKVLYDALDVPVKDPRIPRIRVTDNCEYLCRTIPYIQCDSVNPEKYDTKGEDHAVDALRYGATRILDFENKISEKVGGWRKRVANMTNSFRYLGCSVKKAWMSQ</sequence>
<accession>A0A6M3KVE7</accession>
<dbReference type="Gene3D" id="3.40.50.300">
    <property type="entry name" value="P-loop containing nucleotide triphosphate hydrolases"/>
    <property type="match status" value="1"/>
</dbReference>
<name>A0A6M3KVE7_9ZZZZ</name>
<protein>
    <submittedName>
        <fullName evidence="1">Putative terminase</fullName>
    </submittedName>
</protein>